<accession>A0ACC2UNH9</accession>
<comment type="caution">
    <text evidence="1">The sequence shown here is derived from an EMBL/GenBank/DDBJ whole genome shotgun (WGS) entry which is preliminary data.</text>
</comment>
<name>A0ACC2UNH9_9FUNG</name>
<sequence length="103" mass="11395">MGVIDTTVLAAGPWLWVGKSMSYLIKLPPILWWALPTQSATHLFPNASELADQGWFPDSEGIWKVYDEFGEGDKGRKLVIQLGVGFVTKTIEQCNEELSISAV</sequence>
<evidence type="ECO:0000313" key="2">
    <source>
        <dbReference type="Proteomes" id="UP001165960"/>
    </source>
</evidence>
<keyword evidence="2" id="KW-1185">Reference proteome</keyword>
<protein>
    <submittedName>
        <fullName evidence="1">Uncharacterized protein</fullName>
    </submittedName>
</protein>
<gene>
    <name evidence="1" type="ORF">DSO57_1028355</name>
</gene>
<organism evidence="1 2">
    <name type="scientific">Entomophthora muscae</name>
    <dbReference type="NCBI Taxonomy" id="34485"/>
    <lineage>
        <taxon>Eukaryota</taxon>
        <taxon>Fungi</taxon>
        <taxon>Fungi incertae sedis</taxon>
        <taxon>Zoopagomycota</taxon>
        <taxon>Entomophthoromycotina</taxon>
        <taxon>Entomophthoromycetes</taxon>
        <taxon>Entomophthorales</taxon>
        <taxon>Entomophthoraceae</taxon>
        <taxon>Entomophthora</taxon>
    </lineage>
</organism>
<dbReference type="EMBL" id="QTSX02000179">
    <property type="protein sequence ID" value="KAJ9087917.1"/>
    <property type="molecule type" value="Genomic_DNA"/>
</dbReference>
<dbReference type="Proteomes" id="UP001165960">
    <property type="component" value="Unassembled WGS sequence"/>
</dbReference>
<proteinExistence type="predicted"/>
<reference evidence="1" key="1">
    <citation type="submission" date="2022-04" db="EMBL/GenBank/DDBJ databases">
        <title>Genome of the entomopathogenic fungus Entomophthora muscae.</title>
        <authorList>
            <person name="Elya C."/>
            <person name="Lovett B.R."/>
            <person name="Lee E."/>
            <person name="Macias A.M."/>
            <person name="Hajek A.E."/>
            <person name="De Bivort B.L."/>
            <person name="Kasson M.T."/>
            <person name="De Fine Licht H.H."/>
            <person name="Stajich J.E."/>
        </authorList>
    </citation>
    <scope>NUCLEOTIDE SEQUENCE</scope>
    <source>
        <strain evidence="1">Berkeley</strain>
    </source>
</reference>
<evidence type="ECO:0000313" key="1">
    <source>
        <dbReference type="EMBL" id="KAJ9087917.1"/>
    </source>
</evidence>